<proteinExistence type="predicted"/>
<accession>A0A2P2QG56</accession>
<organism evidence="1">
    <name type="scientific">Rhizophora mucronata</name>
    <name type="common">Asiatic mangrove</name>
    <dbReference type="NCBI Taxonomy" id="61149"/>
    <lineage>
        <taxon>Eukaryota</taxon>
        <taxon>Viridiplantae</taxon>
        <taxon>Streptophyta</taxon>
        <taxon>Embryophyta</taxon>
        <taxon>Tracheophyta</taxon>
        <taxon>Spermatophyta</taxon>
        <taxon>Magnoliopsida</taxon>
        <taxon>eudicotyledons</taxon>
        <taxon>Gunneridae</taxon>
        <taxon>Pentapetalae</taxon>
        <taxon>rosids</taxon>
        <taxon>fabids</taxon>
        <taxon>Malpighiales</taxon>
        <taxon>Rhizophoraceae</taxon>
        <taxon>Rhizophora</taxon>
    </lineage>
</organism>
<name>A0A2P2QG56_RHIMU</name>
<dbReference type="EMBL" id="GGEC01085546">
    <property type="protein sequence ID" value="MBX66030.1"/>
    <property type="molecule type" value="Transcribed_RNA"/>
</dbReference>
<evidence type="ECO:0000313" key="1">
    <source>
        <dbReference type="EMBL" id="MBX66030.1"/>
    </source>
</evidence>
<reference evidence="1" key="1">
    <citation type="submission" date="2018-02" db="EMBL/GenBank/DDBJ databases">
        <title>Rhizophora mucronata_Transcriptome.</title>
        <authorList>
            <person name="Meera S.P."/>
            <person name="Sreeshan A."/>
            <person name="Augustine A."/>
        </authorList>
    </citation>
    <scope>NUCLEOTIDE SEQUENCE</scope>
    <source>
        <tissue evidence="1">Leaf</tissue>
    </source>
</reference>
<protein>
    <submittedName>
        <fullName evidence="1">Uncharacterized protein</fullName>
    </submittedName>
</protein>
<sequence>MSKNSNLCITNVIYYFGINHCQSCKSIIIPT</sequence>
<dbReference type="AlphaFoldDB" id="A0A2P2QG56"/>